<dbReference type="GO" id="GO:0005524">
    <property type="term" value="F:ATP binding"/>
    <property type="evidence" value="ECO:0007669"/>
    <property type="project" value="UniProtKB-KW"/>
</dbReference>
<dbReference type="PROSITE" id="PS50006">
    <property type="entry name" value="FHA_DOMAIN"/>
    <property type="match status" value="2"/>
</dbReference>
<feature type="transmembrane region" description="Helical" evidence="10">
    <location>
        <begin position="736"/>
        <end position="761"/>
    </location>
</feature>
<evidence type="ECO:0000256" key="9">
    <source>
        <dbReference type="SAM" id="MobiDB-lite"/>
    </source>
</evidence>
<keyword evidence="8 10" id="KW-0472">Membrane</keyword>
<comment type="subcellular location">
    <subcellularLocation>
        <location evidence="1">Membrane</location>
        <topology evidence="1">Multi-pass membrane protein</topology>
    </subcellularLocation>
</comment>
<feature type="transmembrane region" description="Helical" evidence="10">
    <location>
        <begin position="658"/>
        <end position="677"/>
    </location>
</feature>
<dbReference type="Pfam" id="PF00498">
    <property type="entry name" value="FHA"/>
    <property type="match status" value="2"/>
</dbReference>
<evidence type="ECO:0000256" key="1">
    <source>
        <dbReference type="ARBA" id="ARBA00004141"/>
    </source>
</evidence>
<organism evidence="13 14">
    <name type="scientific">Pseudofrankia asymbiotica</name>
    <dbReference type="NCBI Taxonomy" id="1834516"/>
    <lineage>
        <taxon>Bacteria</taxon>
        <taxon>Bacillati</taxon>
        <taxon>Actinomycetota</taxon>
        <taxon>Actinomycetes</taxon>
        <taxon>Frankiales</taxon>
        <taxon>Frankiaceae</taxon>
        <taxon>Pseudofrankia</taxon>
    </lineage>
</organism>
<evidence type="ECO:0000256" key="4">
    <source>
        <dbReference type="ARBA" id="ARBA00022692"/>
    </source>
</evidence>
<evidence type="ECO:0000256" key="6">
    <source>
        <dbReference type="ARBA" id="ARBA00022840"/>
    </source>
</evidence>
<evidence type="ECO:0000256" key="7">
    <source>
        <dbReference type="ARBA" id="ARBA00022989"/>
    </source>
</evidence>
<evidence type="ECO:0000256" key="2">
    <source>
        <dbReference type="ARBA" id="ARBA00022448"/>
    </source>
</evidence>
<protein>
    <recommendedName>
        <fullName evidence="15">ABC transporter ATP-binding protein</fullName>
    </recommendedName>
</protein>
<keyword evidence="5" id="KW-0547">Nucleotide-binding</keyword>
<dbReference type="InterPro" id="IPR008984">
    <property type="entry name" value="SMAD_FHA_dom_sf"/>
</dbReference>
<dbReference type="GO" id="GO:0140359">
    <property type="term" value="F:ABC-type transporter activity"/>
    <property type="evidence" value="ECO:0007669"/>
    <property type="project" value="InterPro"/>
</dbReference>
<evidence type="ECO:0000256" key="5">
    <source>
        <dbReference type="ARBA" id="ARBA00022741"/>
    </source>
</evidence>
<feature type="transmembrane region" description="Helical" evidence="10">
    <location>
        <begin position="813"/>
        <end position="833"/>
    </location>
</feature>
<evidence type="ECO:0000259" key="12">
    <source>
        <dbReference type="PROSITE" id="PS50893"/>
    </source>
</evidence>
<evidence type="ECO:0000259" key="11">
    <source>
        <dbReference type="PROSITE" id="PS50006"/>
    </source>
</evidence>
<dbReference type="InterPro" id="IPR013525">
    <property type="entry name" value="ABC2_TM"/>
</dbReference>
<dbReference type="Gene3D" id="3.40.50.300">
    <property type="entry name" value="P-loop containing nucleotide triphosphate hydrolases"/>
    <property type="match status" value="1"/>
</dbReference>
<dbReference type="SMART" id="SM00240">
    <property type="entry name" value="FHA"/>
    <property type="match status" value="2"/>
</dbReference>
<keyword evidence="3" id="KW-0597">Phosphoprotein</keyword>
<dbReference type="InterPro" id="IPR027417">
    <property type="entry name" value="P-loop_NTPase"/>
</dbReference>
<gene>
    <name evidence="13" type="ORF">BL253_34225</name>
</gene>
<evidence type="ECO:0000256" key="10">
    <source>
        <dbReference type="SAM" id="Phobius"/>
    </source>
</evidence>
<proteinExistence type="predicted"/>
<dbReference type="RefSeq" id="WP_076821953.1">
    <property type="nucleotide sequence ID" value="NZ_MOMC01000094.1"/>
</dbReference>
<feature type="domain" description="ABC transporter" evidence="12">
    <location>
        <begin position="315"/>
        <end position="590"/>
    </location>
</feature>
<dbReference type="SUPFAM" id="SSF52540">
    <property type="entry name" value="P-loop containing nucleoside triphosphate hydrolases"/>
    <property type="match status" value="1"/>
</dbReference>
<reference evidence="14" key="1">
    <citation type="submission" date="2016-10" db="EMBL/GenBank/DDBJ databases">
        <title>Frankia sp. NRRL B-16386 Genome sequencing.</title>
        <authorList>
            <person name="Ghodhbane-Gtari F."/>
            <person name="Swanson E."/>
            <person name="Gueddou A."/>
            <person name="Hezbri K."/>
            <person name="Ktari K."/>
            <person name="Nouioui I."/>
            <person name="Morris K."/>
            <person name="Simpson S."/>
            <person name="Abebe-Akele F."/>
            <person name="Thomas K."/>
            <person name="Gtari M."/>
            <person name="Tisa L.S."/>
        </authorList>
    </citation>
    <scope>NUCLEOTIDE SEQUENCE [LARGE SCALE GENOMIC DNA]</scope>
    <source>
        <strain evidence="14">NRRL B-16386</strain>
    </source>
</reference>
<dbReference type="SMART" id="SM00382">
    <property type="entry name" value="AAA"/>
    <property type="match status" value="1"/>
</dbReference>
<feature type="domain" description="FHA" evidence="11">
    <location>
        <begin position="22"/>
        <end position="70"/>
    </location>
</feature>
<dbReference type="EMBL" id="MOMC01000094">
    <property type="protein sequence ID" value="ONH22979.1"/>
    <property type="molecule type" value="Genomic_DNA"/>
</dbReference>
<dbReference type="PROSITE" id="PS50893">
    <property type="entry name" value="ABC_TRANSPORTER_2"/>
    <property type="match status" value="1"/>
</dbReference>
<evidence type="ECO:0008006" key="15">
    <source>
        <dbReference type="Google" id="ProtNLM"/>
    </source>
</evidence>
<dbReference type="PANTHER" id="PTHR48041:SF139">
    <property type="entry name" value="PROTEIN SCARLET"/>
    <property type="match status" value="1"/>
</dbReference>
<accession>A0A1V2I2R7</accession>
<dbReference type="AlphaFoldDB" id="A0A1V2I2R7"/>
<dbReference type="InterPro" id="IPR050352">
    <property type="entry name" value="ABCG_transporters"/>
</dbReference>
<dbReference type="Proteomes" id="UP000188929">
    <property type="component" value="Unassembled WGS sequence"/>
</dbReference>
<evidence type="ECO:0000256" key="8">
    <source>
        <dbReference type="ARBA" id="ARBA00023136"/>
    </source>
</evidence>
<dbReference type="InterPro" id="IPR000253">
    <property type="entry name" value="FHA_dom"/>
</dbReference>
<keyword evidence="6" id="KW-0067">ATP-binding</keyword>
<feature type="transmembrane region" description="Helical" evidence="10">
    <location>
        <begin position="781"/>
        <end position="801"/>
    </location>
</feature>
<feature type="transmembrane region" description="Helical" evidence="10">
    <location>
        <begin position="697"/>
        <end position="715"/>
    </location>
</feature>
<dbReference type="GO" id="GO:0016887">
    <property type="term" value="F:ATP hydrolysis activity"/>
    <property type="evidence" value="ECO:0007669"/>
    <property type="project" value="InterPro"/>
</dbReference>
<evidence type="ECO:0000313" key="13">
    <source>
        <dbReference type="EMBL" id="ONH22979.1"/>
    </source>
</evidence>
<dbReference type="PANTHER" id="PTHR48041">
    <property type="entry name" value="ABC TRANSPORTER G FAMILY MEMBER 28"/>
    <property type="match status" value="1"/>
</dbReference>
<name>A0A1V2I2R7_9ACTN</name>
<keyword evidence="4 10" id="KW-0812">Transmembrane</keyword>
<feature type="domain" description="FHA" evidence="11">
    <location>
        <begin position="237"/>
        <end position="286"/>
    </location>
</feature>
<sequence>MPEGLTISVGDQVVSVPPDRPFVVGRAAACDLVVANTKVSRRHVLLEPTPDGWAAVDISTNGTWVSGRRVHRVRIREECRLQLGAVDGPEIVVTLASAPTAPTDLRAAPAARGEALAQRPAPRPAVADDPPRLAPAAPARPANGSAAAPAAPAARAGTPAPRAATAPATPAAPAAPAAPPRAPSSSRHPDADDPWSERPTLFPRGQQVGPVLPPADWADADDRDGQGRTHPLRMGRMSIGRGLSNDVVVNDLLASREHAELLVGRGGAQLVDLGSANGTFLNGQRIDRAVLKPGDVIAIGHHMFYVADQHLSEHIETGDVEFEVDGVSVDRDGNRLLHDLTFKLPARSLLGVIGPSGAGKSTLLGALTGFRPANVGTVRYAGRDLYTEYDELRRRIGYVPQDDILHTSLTVRQALEYGAKLRFPADTTSEERRRRIDEVLAELSLTNRGSGGAGGPNALAGTDASRLRFIDDDEAASATSGGDLADRQVSKLSGGQRKRTSVALELLTQPTLLFLDEPTSGLDPGLDKEVMETLRRLADGGRTVVVVTHSVAQLNLCDYLLVLAKGGHVAYFGPPQHALEFFEEADWADAFRVLQTNKGAKALASRFRSSDLFMRGSAVVPFARPEPAALPSIRQQSVLSQLVTLSRRYMKVIASDKSYLRLLIAYPIVLGAIPWTIKTSAKFGLPGDGKPNLDAPRALLVLILMACFMGMSNAVRELVKEREIYRRERSIGLSTTAYLGSKVVVLTLITGLQGALLTAIALVTRFPPEGAVFKHAAWAEMLIAVGLTAVVSTMVGLIVSAVVDNADKTMPPLVVLTISQLVFTGALLVLPGAKGLEQLSWLFPGRWGYAAAASTSDLNAIQLSGTEANPAVKVDPLWKHAASTYVGDLVGLLVIGFVALIVTALLLRRLDPRRARNRR</sequence>
<dbReference type="STRING" id="1834516.BL253_34225"/>
<dbReference type="InterPro" id="IPR003593">
    <property type="entry name" value="AAA+_ATPase"/>
</dbReference>
<keyword evidence="2" id="KW-0813">Transport</keyword>
<dbReference type="Pfam" id="PF00005">
    <property type="entry name" value="ABC_tran"/>
    <property type="match status" value="1"/>
</dbReference>
<comment type="caution">
    <text evidence="13">The sequence shown here is derived from an EMBL/GenBank/DDBJ whole genome shotgun (WGS) entry which is preliminary data.</text>
</comment>
<keyword evidence="7 10" id="KW-1133">Transmembrane helix</keyword>
<dbReference type="Pfam" id="PF01061">
    <property type="entry name" value="ABC2_membrane"/>
    <property type="match status" value="1"/>
</dbReference>
<dbReference type="GO" id="GO:0016020">
    <property type="term" value="C:membrane"/>
    <property type="evidence" value="ECO:0007669"/>
    <property type="project" value="UniProtKB-SubCell"/>
</dbReference>
<feature type="compositionally biased region" description="Low complexity" evidence="9">
    <location>
        <begin position="109"/>
        <end position="175"/>
    </location>
</feature>
<evidence type="ECO:0000256" key="3">
    <source>
        <dbReference type="ARBA" id="ARBA00022553"/>
    </source>
</evidence>
<feature type="region of interest" description="Disordered" evidence="9">
    <location>
        <begin position="109"/>
        <end position="236"/>
    </location>
</feature>
<dbReference type="Gene3D" id="2.60.200.20">
    <property type="match status" value="2"/>
</dbReference>
<keyword evidence="14" id="KW-1185">Reference proteome</keyword>
<feature type="transmembrane region" description="Helical" evidence="10">
    <location>
        <begin position="885"/>
        <end position="907"/>
    </location>
</feature>
<dbReference type="OrthoDB" id="3202108at2"/>
<evidence type="ECO:0000313" key="14">
    <source>
        <dbReference type="Proteomes" id="UP000188929"/>
    </source>
</evidence>
<dbReference type="InterPro" id="IPR003439">
    <property type="entry name" value="ABC_transporter-like_ATP-bd"/>
</dbReference>
<dbReference type="CDD" id="cd00060">
    <property type="entry name" value="FHA"/>
    <property type="match status" value="1"/>
</dbReference>
<dbReference type="SUPFAM" id="SSF49879">
    <property type="entry name" value="SMAD/FHA domain"/>
    <property type="match status" value="2"/>
</dbReference>